<organism evidence="2 3">
    <name type="scientific">Mesorhabditis spiculigera</name>
    <dbReference type="NCBI Taxonomy" id="96644"/>
    <lineage>
        <taxon>Eukaryota</taxon>
        <taxon>Metazoa</taxon>
        <taxon>Ecdysozoa</taxon>
        <taxon>Nematoda</taxon>
        <taxon>Chromadorea</taxon>
        <taxon>Rhabditida</taxon>
        <taxon>Rhabditina</taxon>
        <taxon>Rhabditomorpha</taxon>
        <taxon>Rhabditoidea</taxon>
        <taxon>Rhabditidae</taxon>
        <taxon>Mesorhabditinae</taxon>
        <taxon>Mesorhabditis</taxon>
    </lineage>
</organism>
<proteinExistence type="predicted"/>
<dbReference type="InterPro" id="IPR002156">
    <property type="entry name" value="RNaseH_domain"/>
</dbReference>
<dbReference type="InterPro" id="IPR012337">
    <property type="entry name" value="RNaseH-like_sf"/>
</dbReference>
<sequence>SKALDVTEHNSGLAEIIAAQTALRRLIAWDEYRNEFVILRTDYLALITAMRLQGNRCFANEYDELRRIAAVFPHGVEFQHVKAHAGDPGNEKSEKLAKTLVEKLSQDGVLEDAQRALAAYRDRQFYQTFVNNSSGTDEATFYIPNLQPAPLVPGMKSINKTEPSEDVTADVADLERNGKKVEIRQPDDEDSFTTVKQRVNQWLDEAQEPEQQDQQEPAQ</sequence>
<dbReference type="GO" id="GO:0003676">
    <property type="term" value="F:nucleic acid binding"/>
    <property type="evidence" value="ECO:0007669"/>
    <property type="project" value="InterPro"/>
</dbReference>
<evidence type="ECO:0000259" key="1">
    <source>
        <dbReference type="PROSITE" id="PS50879"/>
    </source>
</evidence>
<dbReference type="PROSITE" id="PS50879">
    <property type="entry name" value="RNASE_H_1"/>
    <property type="match status" value="1"/>
</dbReference>
<evidence type="ECO:0000313" key="3">
    <source>
        <dbReference type="Proteomes" id="UP001177023"/>
    </source>
</evidence>
<reference evidence="2" key="1">
    <citation type="submission" date="2023-06" db="EMBL/GenBank/DDBJ databases">
        <authorList>
            <person name="Delattre M."/>
        </authorList>
    </citation>
    <scope>NUCLEOTIDE SEQUENCE</scope>
    <source>
        <strain evidence="2">AF72</strain>
    </source>
</reference>
<dbReference type="EMBL" id="CATQJA010000390">
    <property type="protein sequence ID" value="CAJ0559865.1"/>
    <property type="molecule type" value="Genomic_DNA"/>
</dbReference>
<feature type="non-terminal residue" evidence="2">
    <location>
        <position position="219"/>
    </location>
</feature>
<feature type="domain" description="RNase H type-1" evidence="1">
    <location>
        <begin position="1"/>
        <end position="102"/>
    </location>
</feature>
<comment type="caution">
    <text evidence="2">The sequence shown here is derived from an EMBL/GenBank/DDBJ whole genome shotgun (WGS) entry which is preliminary data.</text>
</comment>
<protein>
    <recommendedName>
        <fullName evidence="1">RNase H type-1 domain-containing protein</fullName>
    </recommendedName>
</protein>
<gene>
    <name evidence="2" type="ORF">MSPICULIGERA_LOCUS1397</name>
</gene>
<dbReference type="GO" id="GO:0004523">
    <property type="term" value="F:RNA-DNA hybrid ribonuclease activity"/>
    <property type="evidence" value="ECO:0007669"/>
    <property type="project" value="InterPro"/>
</dbReference>
<dbReference type="SUPFAM" id="SSF53098">
    <property type="entry name" value="Ribonuclease H-like"/>
    <property type="match status" value="1"/>
</dbReference>
<evidence type="ECO:0000313" key="2">
    <source>
        <dbReference type="EMBL" id="CAJ0559865.1"/>
    </source>
</evidence>
<accession>A0AA36C6J0</accession>
<dbReference type="Proteomes" id="UP001177023">
    <property type="component" value="Unassembled WGS sequence"/>
</dbReference>
<name>A0AA36C6J0_9BILA</name>
<dbReference type="InterPro" id="IPR036397">
    <property type="entry name" value="RNaseH_sf"/>
</dbReference>
<keyword evidence="3" id="KW-1185">Reference proteome</keyword>
<dbReference type="Pfam" id="PF00075">
    <property type="entry name" value="RNase_H"/>
    <property type="match status" value="1"/>
</dbReference>
<dbReference type="Gene3D" id="3.30.420.10">
    <property type="entry name" value="Ribonuclease H-like superfamily/Ribonuclease H"/>
    <property type="match status" value="1"/>
</dbReference>
<feature type="non-terminal residue" evidence="2">
    <location>
        <position position="1"/>
    </location>
</feature>
<dbReference type="AlphaFoldDB" id="A0AA36C6J0"/>